<feature type="non-terminal residue" evidence="2">
    <location>
        <position position="1"/>
    </location>
</feature>
<proteinExistence type="predicted"/>
<feature type="non-terminal residue" evidence="2">
    <location>
        <position position="106"/>
    </location>
</feature>
<evidence type="ECO:0000313" key="3">
    <source>
        <dbReference type="Proteomes" id="UP000187406"/>
    </source>
</evidence>
<organism evidence="2 3">
    <name type="scientific">Cephalotus follicularis</name>
    <name type="common">Albany pitcher plant</name>
    <dbReference type="NCBI Taxonomy" id="3775"/>
    <lineage>
        <taxon>Eukaryota</taxon>
        <taxon>Viridiplantae</taxon>
        <taxon>Streptophyta</taxon>
        <taxon>Embryophyta</taxon>
        <taxon>Tracheophyta</taxon>
        <taxon>Spermatophyta</taxon>
        <taxon>Magnoliopsida</taxon>
        <taxon>eudicotyledons</taxon>
        <taxon>Gunneridae</taxon>
        <taxon>Pentapetalae</taxon>
        <taxon>rosids</taxon>
        <taxon>fabids</taxon>
        <taxon>Oxalidales</taxon>
        <taxon>Cephalotaceae</taxon>
        <taxon>Cephalotus</taxon>
    </lineage>
</organism>
<name>A0A1Q3D369_CEPFO</name>
<dbReference type="GO" id="GO:0008270">
    <property type="term" value="F:zinc ion binding"/>
    <property type="evidence" value="ECO:0007669"/>
    <property type="project" value="InterPro"/>
</dbReference>
<dbReference type="EMBL" id="BDDD01004081">
    <property type="protein sequence ID" value="GAV86874.1"/>
    <property type="molecule type" value="Genomic_DNA"/>
</dbReference>
<sequence>NHESRLTGLASLPEVNVTSSHFGGRERGRGRGRGNGRNQKFLGPHNNNSMKWKNPDIKQRQNNAGQAQSKKVNCNRCRMEGHWYRACRTTKYWVDLYQASLKEKDK</sequence>
<dbReference type="PANTHER" id="PTHR33325:SF11">
    <property type="entry name" value="COLD SHOCK DOMAIN-CONTAINING PROTEIN 4-LIKE"/>
    <property type="match status" value="1"/>
</dbReference>
<evidence type="ECO:0000256" key="1">
    <source>
        <dbReference type="SAM" id="MobiDB-lite"/>
    </source>
</evidence>
<reference evidence="3" key="1">
    <citation type="submission" date="2016-04" db="EMBL/GenBank/DDBJ databases">
        <title>Cephalotus genome sequencing.</title>
        <authorList>
            <person name="Fukushima K."/>
            <person name="Hasebe M."/>
            <person name="Fang X."/>
        </authorList>
    </citation>
    <scope>NUCLEOTIDE SEQUENCE [LARGE SCALE GENOMIC DNA]</scope>
    <source>
        <strain evidence="3">cv. St1</strain>
    </source>
</reference>
<dbReference type="Proteomes" id="UP000187406">
    <property type="component" value="Unassembled WGS sequence"/>
</dbReference>
<evidence type="ECO:0008006" key="4">
    <source>
        <dbReference type="Google" id="ProtNLM"/>
    </source>
</evidence>
<dbReference type="SUPFAM" id="SSF57756">
    <property type="entry name" value="Retrovirus zinc finger-like domains"/>
    <property type="match status" value="1"/>
</dbReference>
<feature type="region of interest" description="Disordered" evidence="1">
    <location>
        <begin position="1"/>
        <end position="72"/>
    </location>
</feature>
<dbReference type="OrthoDB" id="1737440at2759"/>
<feature type="compositionally biased region" description="Polar residues" evidence="1">
    <location>
        <begin position="60"/>
        <end position="72"/>
    </location>
</feature>
<keyword evidence="3" id="KW-1185">Reference proteome</keyword>
<accession>A0A1Q3D369</accession>
<gene>
    <name evidence="2" type="ORF">CFOL_v3_30300</name>
</gene>
<dbReference type="InParanoid" id="A0A1Q3D369"/>
<protein>
    <recommendedName>
        <fullName evidence="4">CCHC-type domain-containing protein</fullName>
    </recommendedName>
</protein>
<evidence type="ECO:0000313" key="2">
    <source>
        <dbReference type="EMBL" id="GAV86874.1"/>
    </source>
</evidence>
<dbReference type="AlphaFoldDB" id="A0A1Q3D369"/>
<dbReference type="InterPro" id="IPR036875">
    <property type="entry name" value="Znf_CCHC_sf"/>
</dbReference>
<dbReference type="GO" id="GO:0003676">
    <property type="term" value="F:nucleic acid binding"/>
    <property type="evidence" value="ECO:0007669"/>
    <property type="project" value="InterPro"/>
</dbReference>
<comment type="caution">
    <text evidence="2">The sequence shown here is derived from an EMBL/GenBank/DDBJ whole genome shotgun (WGS) entry which is preliminary data.</text>
</comment>
<dbReference type="PANTHER" id="PTHR33325">
    <property type="entry name" value="ZINC FINGER, CCHC-TYPE-RELATED"/>
    <property type="match status" value="1"/>
</dbReference>